<protein>
    <submittedName>
        <fullName evidence="5">LysR family transcriptional regulator</fullName>
    </submittedName>
</protein>
<keyword evidence="6" id="KW-1185">Reference proteome</keyword>
<dbReference type="FunFam" id="1.10.10.10:FF:000001">
    <property type="entry name" value="LysR family transcriptional regulator"/>
    <property type="match status" value="1"/>
</dbReference>
<dbReference type="PRINTS" id="PR00039">
    <property type="entry name" value="HTHLYSR"/>
</dbReference>
<accession>A0A6M8J2J6</accession>
<dbReference type="Pfam" id="PF00126">
    <property type="entry name" value="HTH_1"/>
    <property type="match status" value="1"/>
</dbReference>
<dbReference type="GO" id="GO:0003677">
    <property type="term" value="F:DNA binding"/>
    <property type="evidence" value="ECO:0007669"/>
    <property type="project" value="UniProtKB-KW"/>
</dbReference>
<evidence type="ECO:0000256" key="2">
    <source>
        <dbReference type="ARBA" id="ARBA00023015"/>
    </source>
</evidence>
<keyword evidence="4" id="KW-0804">Transcription</keyword>
<dbReference type="AlphaFoldDB" id="A0A6M8J2J6"/>
<reference evidence="6" key="1">
    <citation type="submission" date="2020-05" db="EMBL/GenBank/DDBJ databases">
        <title>Novel species in genus Nocardioides.</title>
        <authorList>
            <person name="Zhang G."/>
        </authorList>
    </citation>
    <scope>NUCLEOTIDE SEQUENCE [LARGE SCALE GENOMIC DNA]</scope>
    <source>
        <strain evidence="6">zg-1050</strain>
    </source>
</reference>
<evidence type="ECO:0000313" key="5">
    <source>
        <dbReference type="EMBL" id="QKF06893.1"/>
    </source>
</evidence>
<dbReference type="KEGG" id="bwa:HLV38_01225"/>
<evidence type="ECO:0000313" key="6">
    <source>
        <dbReference type="Proteomes" id="UP000503297"/>
    </source>
</evidence>
<organism evidence="5 6">
    <name type="scientific">Berryella wangjianweii</name>
    <dbReference type="NCBI Taxonomy" id="2734634"/>
    <lineage>
        <taxon>Bacteria</taxon>
        <taxon>Bacillati</taxon>
        <taxon>Actinomycetota</taxon>
        <taxon>Coriobacteriia</taxon>
        <taxon>Eggerthellales</taxon>
        <taxon>Eggerthellaceae</taxon>
        <taxon>Berryella</taxon>
    </lineage>
</organism>
<sequence length="94" mass="10681">MLLRQIQCFCAVCEEGSFTKAARRLYITQSAVSQQMKNLETDLGVSLFQRGGRNLVLSEAGRVFYERTRTVISDIDQARIEVRAVAEHTSSRLR</sequence>
<dbReference type="PROSITE" id="PS50931">
    <property type="entry name" value="HTH_LYSR"/>
    <property type="match status" value="1"/>
</dbReference>
<name>A0A6M8J2J6_9ACTN</name>
<dbReference type="GO" id="GO:0032993">
    <property type="term" value="C:protein-DNA complex"/>
    <property type="evidence" value="ECO:0007669"/>
    <property type="project" value="TreeGrafter"/>
</dbReference>
<gene>
    <name evidence="5" type="ORF">HLV38_01225</name>
</gene>
<dbReference type="Gene3D" id="1.10.10.10">
    <property type="entry name" value="Winged helix-like DNA-binding domain superfamily/Winged helix DNA-binding domain"/>
    <property type="match status" value="1"/>
</dbReference>
<proteinExistence type="inferred from homology"/>
<keyword evidence="2" id="KW-0805">Transcription regulation</keyword>
<dbReference type="EMBL" id="CP053716">
    <property type="protein sequence ID" value="QKF06893.1"/>
    <property type="molecule type" value="Genomic_DNA"/>
</dbReference>
<evidence type="ECO:0000256" key="1">
    <source>
        <dbReference type="ARBA" id="ARBA00009437"/>
    </source>
</evidence>
<evidence type="ECO:0000256" key="4">
    <source>
        <dbReference type="ARBA" id="ARBA00023163"/>
    </source>
</evidence>
<dbReference type="PANTHER" id="PTHR30346:SF28">
    <property type="entry name" value="HTH-TYPE TRANSCRIPTIONAL REGULATOR CYNR"/>
    <property type="match status" value="1"/>
</dbReference>
<dbReference type="PANTHER" id="PTHR30346">
    <property type="entry name" value="TRANSCRIPTIONAL DUAL REGULATOR HCAR-RELATED"/>
    <property type="match status" value="1"/>
</dbReference>
<dbReference type="InterPro" id="IPR036388">
    <property type="entry name" value="WH-like_DNA-bd_sf"/>
</dbReference>
<comment type="similarity">
    <text evidence="1">Belongs to the LysR transcriptional regulatory family.</text>
</comment>
<dbReference type="RefSeq" id="WP_172165556.1">
    <property type="nucleotide sequence ID" value="NZ_CP053716.1"/>
</dbReference>
<dbReference type="SUPFAM" id="SSF46785">
    <property type="entry name" value="Winged helix' DNA-binding domain"/>
    <property type="match status" value="1"/>
</dbReference>
<dbReference type="InterPro" id="IPR036390">
    <property type="entry name" value="WH_DNA-bd_sf"/>
</dbReference>
<dbReference type="Proteomes" id="UP000503297">
    <property type="component" value="Chromosome"/>
</dbReference>
<keyword evidence="3" id="KW-0238">DNA-binding</keyword>
<evidence type="ECO:0000256" key="3">
    <source>
        <dbReference type="ARBA" id="ARBA00023125"/>
    </source>
</evidence>
<dbReference type="GO" id="GO:0003700">
    <property type="term" value="F:DNA-binding transcription factor activity"/>
    <property type="evidence" value="ECO:0007669"/>
    <property type="project" value="InterPro"/>
</dbReference>
<dbReference type="InterPro" id="IPR000847">
    <property type="entry name" value="LysR_HTH_N"/>
</dbReference>